<dbReference type="SUPFAM" id="SSF55785">
    <property type="entry name" value="PYP-like sensor domain (PAS domain)"/>
    <property type="match status" value="1"/>
</dbReference>
<dbReference type="AlphaFoldDB" id="Q9F852"/>
<gene>
    <name evidence="2" type="primary">traJ</name>
</gene>
<dbReference type="InterPro" id="IPR035965">
    <property type="entry name" value="PAS-like_dom_sf"/>
</dbReference>
<organism evidence="2">
    <name type="scientific">Vibrio cholerae</name>
    <dbReference type="NCBI Taxonomy" id="666"/>
    <lineage>
        <taxon>Bacteria</taxon>
        <taxon>Pseudomonadati</taxon>
        <taxon>Pseudomonadota</taxon>
        <taxon>Gammaproteobacteria</taxon>
        <taxon>Vibrionales</taxon>
        <taxon>Vibrionaceae</taxon>
        <taxon>Vibrio</taxon>
    </lineage>
</organism>
<reference evidence="2" key="1">
    <citation type="submission" date="2000-04" db="EMBL/GenBank/DDBJ databases">
        <authorList>
            <person name="Dutta P.P."/>
            <person name="Roychoudhury S."/>
            <person name="Chaudhuri K."/>
        </authorList>
    </citation>
    <scope>NUCLEOTIDE SEQUENCE</scope>
    <source>
        <strain evidence="2">569B</strain>
    </source>
</reference>
<feature type="compositionally biased region" description="Basic and acidic residues" evidence="1">
    <location>
        <begin position="1"/>
        <end position="13"/>
    </location>
</feature>
<name>Q9F852_VIBCL</name>
<evidence type="ECO:0000256" key="1">
    <source>
        <dbReference type="SAM" id="MobiDB-lite"/>
    </source>
</evidence>
<protein>
    <submittedName>
        <fullName evidence="2">TraJ-like protein</fullName>
    </submittedName>
</protein>
<accession>Q9F852</accession>
<evidence type="ECO:0000313" key="2">
    <source>
        <dbReference type="EMBL" id="AAG16132.1"/>
    </source>
</evidence>
<feature type="region of interest" description="Disordered" evidence="1">
    <location>
        <begin position="1"/>
        <end position="25"/>
    </location>
</feature>
<proteinExistence type="predicted"/>
<sequence length="104" mass="12339">MFREEKTRREAFKNNDWLGSPSPKQPMKNWLCQAVRGEPMIELNRIEELFDNQQFSLHELVLNELGVYVFVKNRRGEYLYANPLTLKLFEADAQSLFGKTDHDF</sequence>
<dbReference type="EMBL" id="AF261155">
    <property type="protein sequence ID" value="AAG16132.1"/>
    <property type="molecule type" value="Genomic_DNA"/>
</dbReference>